<dbReference type="CDD" id="cd00037">
    <property type="entry name" value="CLECT"/>
    <property type="match status" value="3"/>
</dbReference>
<dbReference type="PANTHER" id="PTHR22802">
    <property type="entry name" value="C-TYPE LECTIN SUPERFAMILY MEMBER"/>
    <property type="match status" value="1"/>
</dbReference>
<dbReference type="InterPro" id="IPR001304">
    <property type="entry name" value="C-type_lectin-like"/>
</dbReference>
<dbReference type="PROSITE" id="PS00615">
    <property type="entry name" value="C_TYPE_LECTIN_1"/>
    <property type="match status" value="2"/>
</dbReference>
<keyword evidence="1" id="KW-1015">Disulfide bond</keyword>
<dbReference type="AlphaFoldDB" id="A0A9N9SFM3"/>
<organism evidence="4 5">
    <name type="scientific">Phaedon cochleariae</name>
    <name type="common">Mustard beetle</name>
    <dbReference type="NCBI Taxonomy" id="80249"/>
    <lineage>
        <taxon>Eukaryota</taxon>
        <taxon>Metazoa</taxon>
        <taxon>Ecdysozoa</taxon>
        <taxon>Arthropoda</taxon>
        <taxon>Hexapoda</taxon>
        <taxon>Insecta</taxon>
        <taxon>Pterygota</taxon>
        <taxon>Neoptera</taxon>
        <taxon>Endopterygota</taxon>
        <taxon>Coleoptera</taxon>
        <taxon>Polyphaga</taxon>
        <taxon>Cucujiformia</taxon>
        <taxon>Chrysomeloidea</taxon>
        <taxon>Chrysomelidae</taxon>
        <taxon>Chrysomelinae</taxon>
        <taxon>Chrysomelini</taxon>
        <taxon>Phaedon</taxon>
    </lineage>
</organism>
<feature type="signal peptide" evidence="2">
    <location>
        <begin position="1"/>
        <end position="19"/>
    </location>
</feature>
<dbReference type="PROSITE" id="PS50041">
    <property type="entry name" value="C_TYPE_LECTIN_2"/>
    <property type="match status" value="3"/>
</dbReference>
<reference evidence="4" key="2">
    <citation type="submission" date="2022-10" db="EMBL/GenBank/DDBJ databases">
        <authorList>
            <consortium name="ENA_rothamsted_submissions"/>
            <consortium name="culmorum"/>
            <person name="King R."/>
        </authorList>
    </citation>
    <scope>NUCLEOTIDE SEQUENCE</scope>
</reference>
<dbReference type="OrthoDB" id="6691028at2759"/>
<dbReference type="PANTHER" id="PTHR22802:SF456">
    <property type="entry name" value="FI01427P"/>
    <property type="match status" value="1"/>
</dbReference>
<proteinExistence type="predicted"/>
<protein>
    <recommendedName>
        <fullName evidence="3">C-type lectin domain-containing protein</fullName>
    </recommendedName>
</protein>
<evidence type="ECO:0000256" key="1">
    <source>
        <dbReference type="ARBA" id="ARBA00023157"/>
    </source>
</evidence>
<feature type="domain" description="C-type lectin" evidence="3">
    <location>
        <begin position="27"/>
        <end position="142"/>
    </location>
</feature>
<dbReference type="InterPro" id="IPR016187">
    <property type="entry name" value="CTDL_fold"/>
</dbReference>
<feature type="chain" id="PRO_5040114180" description="C-type lectin domain-containing protein" evidence="2">
    <location>
        <begin position="20"/>
        <end position="495"/>
    </location>
</feature>
<accession>A0A9N9SFM3</accession>
<dbReference type="Pfam" id="PF00059">
    <property type="entry name" value="Lectin_C"/>
    <property type="match status" value="3"/>
</dbReference>
<gene>
    <name evidence="4" type="ORF">PHAECO_LOCUS5620</name>
</gene>
<feature type="domain" description="C-type lectin" evidence="3">
    <location>
        <begin position="191"/>
        <end position="292"/>
    </location>
</feature>
<reference evidence="4" key="1">
    <citation type="submission" date="2022-01" db="EMBL/GenBank/DDBJ databases">
        <authorList>
            <person name="King R."/>
        </authorList>
    </citation>
    <scope>NUCLEOTIDE SEQUENCE</scope>
</reference>
<sequence length="495" mass="57839">MWLLSITLLLSIFCHYAQCEATLDDKYYLGRGWMSYTHAVQTCQSRSMKLVSIENKEKNDEISELMRQKDIRESCWVSGRTLPDRRTWVWLDGTPFKYQNWNPRRIRYGHYLTDNCLTVARQQGDLYWDDQICHNLRCYICEYPSTPCNQQRIKIRIDDHLNATSKNARNARIARRKEFSISSNIRIRDTASRLCQSMDMELANIYNEIENNDMDKLLNGSGVSFWSSGYRTSATDYWKWSPEKNVTFTSWQRGEPNNANYQRNEFCIRVRSSGGMNWYDQSCSDSYRFICQRIVPKVDILVNGNNVVKQEDTVMVPAQFKPFQVIVDFTSAPPTDTRDHIDWDYFISEDKVNQSDAKKACEKRSQHLLTIENKEKNELVFKLLEKHQVPGVYWTSASRNSTKSQWNWGNRDPVIYSHWGRKSTNVNVQGETCLVVNKTEIDVTWSNLPCTESRQYICETTKVSSVNKAGGTLLDVVFDDKLVYSDDSTLMIHTY</sequence>
<dbReference type="Gene3D" id="3.10.100.10">
    <property type="entry name" value="Mannose-Binding Protein A, subunit A"/>
    <property type="match status" value="3"/>
</dbReference>
<name>A0A9N9SFM3_PHACE</name>
<dbReference type="InterPro" id="IPR051004">
    <property type="entry name" value="DC-SIGN_domain-containing"/>
</dbReference>
<dbReference type="InterPro" id="IPR016186">
    <property type="entry name" value="C-type_lectin-like/link_sf"/>
</dbReference>
<dbReference type="SMART" id="SM00034">
    <property type="entry name" value="CLECT"/>
    <property type="match status" value="3"/>
</dbReference>
<feature type="domain" description="C-type lectin" evidence="3">
    <location>
        <begin position="340"/>
        <end position="459"/>
    </location>
</feature>
<evidence type="ECO:0000256" key="2">
    <source>
        <dbReference type="SAM" id="SignalP"/>
    </source>
</evidence>
<dbReference type="InterPro" id="IPR018378">
    <property type="entry name" value="C-type_lectin_CS"/>
</dbReference>
<dbReference type="Proteomes" id="UP001153737">
    <property type="component" value="Chromosome 17"/>
</dbReference>
<dbReference type="EMBL" id="OU896723">
    <property type="protein sequence ID" value="CAG9818337.1"/>
    <property type="molecule type" value="Genomic_DNA"/>
</dbReference>
<dbReference type="SUPFAM" id="SSF56436">
    <property type="entry name" value="C-type lectin-like"/>
    <property type="match status" value="3"/>
</dbReference>
<keyword evidence="2" id="KW-0732">Signal</keyword>
<evidence type="ECO:0000313" key="4">
    <source>
        <dbReference type="EMBL" id="CAG9818337.1"/>
    </source>
</evidence>
<evidence type="ECO:0000313" key="5">
    <source>
        <dbReference type="Proteomes" id="UP001153737"/>
    </source>
</evidence>
<evidence type="ECO:0000259" key="3">
    <source>
        <dbReference type="PROSITE" id="PS50041"/>
    </source>
</evidence>
<keyword evidence="5" id="KW-1185">Reference proteome</keyword>